<evidence type="ECO:0000313" key="1">
    <source>
        <dbReference type="EMBL" id="JAD74236.1"/>
    </source>
</evidence>
<accession>A0A0A9CF78</accession>
<proteinExistence type="predicted"/>
<sequence>MNLGIKIIPRYCSANFLQP</sequence>
<organism evidence="1">
    <name type="scientific">Arundo donax</name>
    <name type="common">Giant reed</name>
    <name type="synonym">Donax arundinaceus</name>
    <dbReference type="NCBI Taxonomy" id="35708"/>
    <lineage>
        <taxon>Eukaryota</taxon>
        <taxon>Viridiplantae</taxon>
        <taxon>Streptophyta</taxon>
        <taxon>Embryophyta</taxon>
        <taxon>Tracheophyta</taxon>
        <taxon>Spermatophyta</taxon>
        <taxon>Magnoliopsida</taxon>
        <taxon>Liliopsida</taxon>
        <taxon>Poales</taxon>
        <taxon>Poaceae</taxon>
        <taxon>PACMAD clade</taxon>
        <taxon>Arundinoideae</taxon>
        <taxon>Arundineae</taxon>
        <taxon>Arundo</taxon>
    </lineage>
</organism>
<reference evidence="1" key="2">
    <citation type="journal article" date="2015" name="Data Brief">
        <title>Shoot transcriptome of the giant reed, Arundo donax.</title>
        <authorList>
            <person name="Barrero R.A."/>
            <person name="Guerrero F.D."/>
            <person name="Moolhuijzen P."/>
            <person name="Goolsby J.A."/>
            <person name="Tidwell J."/>
            <person name="Bellgard S.E."/>
            <person name="Bellgard M.I."/>
        </authorList>
    </citation>
    <scope>NUCLEOTIDE SEQUENCE</scope>
    <source>
        <tissue evidence="1">Shoot tissue taken approximately 20 cm above the soil surface</tissue>
    </source>
</reference>
<name>A0A0A9CF78_ARUDO</name>
<protein>
    <submittedName>
        <fullName evidence="1">Uncharacterized protein</fullName>
    </submittedName>
</protein>
<dbReference type="AlphaFoldDB" id="A0A0A9CF78"/>
<dbReference type="EMBL" id="GBRH01223659">
    <property type="protein sequence ID" value="JAD74236.1"/>
    <property type="molecule type" value="Transcribed_RNA"/>
</dbReference>
<reference evidence="1" key="1">
    <citation type="submission" date="2014-09" db="EMBL/GenBank/DDBJ databases">
        <authorList>
            <person name="Magalhaes I.L.F."/>
            <person name="Oliveira U."/>
            <person name="Santos F.R."/>
            <person name="Vidigal T.H.D.A."/>
            <person name="Brescovit A.D."/>
            <person name="Santos A.J."/>
        </authorList>
    </citation>
    <scope>NUCLEOTIDE SEQUENCE</scope>
    <source>
        <tissue evidence="1">Shoot tissue taken approximately 20 cm above the soil surface</tissue>
    </source>
</reference>